<feature type="domain" description="WCX" evidence="1">
    <location>
        <begin position="259"/>
        <end position="323"/>
    </location>
</feature>
<keyword evidence="3" id="KW-1185">Reference proteome</keyword>
<evidence type="ECO:0000313" key="2">
    <source>
        <dbReference type="EMBL" id="MBO0476713.1"/>
    </source>
</evidence>
<dbReference type="InterPro" id="IPR051534">
    <property type="entry name" value="CBASS_pafABC_assoc_protein"/>
</dbReference>
<reference evidence="2 3" key="1">
    <citation type="submission" date="2021-03" db="EMBL/GenBank/DDBJ databases">
        <title>Enterococcal diversity collection.</title>
        <authorList>
            <person name="Gilmore M.S."/>
            <person name="Schwartzman J."/>
            <person name="Van Tyne D."/>
            <person name="Martin M."/>
            <person name="Earl A.M."/>
            <person name="Manson A.L."/>
            <person name="Straub T."/>
            <person name="Salamzade R."/>
            <person name="Saavedra J."/>
            <person name="Lebreton F."/>
            <person name="Prichula J."/>
            <person name="Schaufler K."/>
            <person name="Gaca A."/>
            <person name="Sgardioli B."/>
            <person name="Wagenaar J."/>
            <person name="Strong T."/>
        </authorList>
    </citation>
    <scope>NUCLEOTIDE SEQUENCE [LARGE SCALE GENOMIC DNA]</scope>
    <source>
        <strain evidence="2 3">DIV0080</strain>
    </source>
</reference>
<dbReference type="PANTHER" id="PTHR34580">
    <property type="match status" value="1"/>
</dbReference>
<evidence type="ECO:0000313" key="3">
    <source>
        <dbReference type="Proteomes" id="UP000664857"/>
    </source>
</evidence>
<dbReference type="InterPro" id="IPR057727">
    <property type="entry name" value="WCX_dom"/>
</dbReference>
<proteinExistence type="predicted"/>
<dbReference type="PANTHER" id="PTHR34580:SF1">
    <property type="entry name" value="PROTEIN PAFC"/>
    <property type="match status" value="1"/>
</dbReference>
<name>A0ABS3HSH8_9ENTE</name>
<dbReference type="Pfam" id="PF25583">
    <property type="entry name" value="WCX"/>
    <property type="match status" value="1"/>
</dbReference>
<dbReference type="Proteomes" id="UP000664857">
    <property type="component" value="Unassembled WGS sequence"/>
</dbReference>
<dbReference type="EMBL" id="JAFLVX010000016">
    <property type="protein sequence ID" value="MBO0476713.1"/>
    <property type="molecule type" value="Genomic_DNA"/>
</dbReference>
<dbReference type="RefSeq" id="WP_206965970.1">
    <property type="nucleotide sequence ID" value="NZ_JAFLVX010000016.1"/>
</dbReference>
<sequence length="331" mass="39254">MNAQQRLLIIFMRLLRGKKINKFELMEKFDIKESTVQRDIVKIEEMLADEVHEMHRTKNLRVHRDGKGNYQIITADNKGFNSGFTDTELILLLKIMLSTRILPKEEMTQLIEKLVSLGEQPDHLYNQSKNELFHYKGISETSLIDKLELIEKAIEYRQKIQFEYTKNGETKVFERVPHNVFFADLYLFMICSSENSQDDRDFESLNKFRINNMKELNVVSTNHKMPYKDRFEGGVLRKQTAAFPFFGKPIQMVIDFYYDPVYVLDRFPDSHICHQNKDGSFRIEMKVNDGYGTKMWLTSQSHMVKVISPKHMRDYVIEEMKNTLKFYDINI</sequence>
<comment type="caution">
    <text evidence="2">The sequence shown here is derived from an EMBL/GenBank/DDBJ whole genome shotgun (WGS) entry which is preliminary data.</text>
</comment>
<dbReference type="PROSITE" id="PS52050">
    <property type="entry name" value="WYL"/>
    <property type="match status" value="1"/>
</dbReference>
<evidence type="ECO:0000259" key="1">
    <source>
        <dbReference type="Pfam" id="PF25583"/>
    </source>
</evidence>
<organism evidence="2 3">
    <name type="scientific">Candidatus Vagococcus giribetii</name>
    <dbReference type="NCBI Taxonomy" id="2230876"/>
    <lineage>
        <taxon>Bacteria</taxon>
        <taxon>Bacillati</taxon>
        <taxon>Bacillota</taxon>
        <taxon>Bacilli</taxon>
        <taxon>Lactobacillales</taxon>
        <taxon>Enterococcaceae</taxon>
        <taxon>Vagococcus</taxon>
    </lineage>
</organism>
<protein>
    <submittedName>
        <fullName evidence="2">WYL domain-containing protein</fullName>
    </submittedName>
</protein>
<gene>
    <name evidence="2" type="ORF">DOK76_06490</name>
</gene>
<accession>A0ABS3HSH8</accession>